<proteinExistence type="predicted"/>
<feature type="signal peptide" evidence="1">
    <location>
        <begin position="1"/>
        <end position="21"/>
    </location>
</feature>
<dbReference type="KEGG" id="vih:AB0763_01360"/>
<organism evidence="2">
    <name type="scientific">Vibrio sp. HB236076</name>
    <dbReference type="NCBI Taxonomy" id="3232307"/>
    <lineage>
        <taxon>Bacteria</taxon>
        <taxon>Pseudomonadati</taxon>
        <taxon>Pseudomonadota</taxon>
        <taxon>Gammaproteobacteria</taxon>
        <taxon>Vibrionales</taxon>
        <taxon>Vibrionaceae</taxon>
        <taxon>Vibrio</taxon>
    </lineage>
</organism>
<accession>A0AB39HBE9</accession>
<evidence type="ECO:0000256" key="1">
    <source>
        <dbReference type="SAM" id="SignalP"/>
    </source>
</evidence>
<dbReference type="RefSeq" id="WP_306102204.1">
    <property type="nucleotide sequence ID" value="NZ_CP162601.1"/>
</dbReference>
<dbReference type="Pfam" id="PF11075">
    <property type="entry name" value="DUF2780"/>
    <property type="match status" value="1"/>
</dbReference>
<dbReference type="AlphaFoldDB" id="A0AB39HBE9"/>
<name>A0AB39HBE9_9VIBR</name>
<sequence>MKLIKPTLLLSALVISLPSYALFGFGDDSDSEKSSNSLSSIASAASSLSASSVNTQSNSPVVEALTSQLDVSSAQATAGSGALFALASSQLSAENSSELSSLVPGLSSLQSSVPGLSSMATSMGSVTQIFESLGMDASMVSQYAPVLLQYLSNQGASSGLMSSLSSLWQTS</sequence>
<dbReference type="EMBL" id="CP162601">
    <property type="protein sequence ID" value="XDK25324.1"/>
    <property type="molecule type" value="Genomic_DNA"/>
</dbReference>
<dbReference type="InterPro" id="IPR021302">
    <property type="entry name" value="DUF2780_VcgC/VcgE"/>
</dbReference>
<evidence type="ECO:0000313" key="2">
    <source>
        <dbReference type="EMBL" id="XDK25324.1"/>
    </source>
</evidence>
<protein>
    <submittedName>
        <fullName evidence="2">DUF2780 domain-containing protein</fullName>
    </submittedName>
</protein>
<reference evidence="2" key="1">
    <citation type="submission" date="2024-07" db="EMBL/GenBank/DDBJ databases">
        <title>Genome Analysis of a Potential Novel Vibrio Species Secreting pH- and Thermo-stable Alginate Lyase and its Application in Producing Alginate Oligosaccharides.</title>
        <authorList>
            <person name="Huang H."/>
            <person name="Bao K."/>
        </authorList>
    </citation>
    <scope>NUCLEOTIDE SEQUENCE</scope>
    <source>
        <strain evidence="2">HB236076</strain>
    </source>
</reference>
<feature type="chain" id="PRO_5044228799" evidence="1">
    <location>
        <begin position="22"/>
        <end position="171"/>
    </location>
</feature>
<gene>
    <name evidence="2" type="ORF">AB0763_01360</name>
</gene>
<keyword evidence="1" id="KW-0732">Signal</keyword>